<name>X1QXV2_9ZZZZ</name>
<keyword evidence="1" id="KW-0812">Transmembrane</keyword>
<sequence length="62" mass="6140">HALLTLGVAVGAPVTGVLAREVGTSLAIQLATLMPIAAIITVLALVKAGLPQREVIGGGKND</sequence>
<evidence type="ECO:0000256" key="1">
    <source>
        <dbReference type="SAM" id="Phobius"/>
    </source>
</evidence>
<evidence type="ECO:0000313" key="2">
    <source>
        <dbReference type="EMBL" id="GAI55705.1"/>
    </source>
</evidence>
<accession>X1QXV2</accession>
<gene>
    <name evidence="2" type="ORF">S06H3_61822</name>
</gene>
<feature type="transmembrane region" description="Helical" evidence="1">
    <location>
        <begin position="29"/>
        <end position="50"/>
    </location>
</feature>
<dbReference type="AlphaFoldDB" id="X1QXV2"/>
<reference evidence="2" key="1">
    <citation type="journal article" date="2014" name="Front. Microbiol.">
        <title>High frequency of phylogenetically diverse reductive dehalogenase-homologous genes in deep subseafloor sedimentary metagenomes.</title>
        <authorList>
            <person name="Kawai M."/>
            <person name="Futagami T."/>
            <person name="Toyoda A."/>
            <person name="Takaki Y."/>
            <person name="Nishi S."/>
            <person name="Hori S."/>
            <person name="Arai W."/>
            <person name="Tsubouchi T."/>
            <person name="Morono Y."/>
            <person name="Uchiyama I."/>
            <person name="Ito T."/>
            <person name="Fujiyama A."/>
            <person name="Inagaki F."/>
            <person name="Takami H."/>
        </authorList>
    </citation>
    <scope>NUCLEOTIDE SEQUENCE</scope>
    <source>
        <strain evidence="2">Expedition CK06-06</strain>
    </source>
</reference>
<dbReference type="EMBL" id="BARV01040613">
    <property type="protein sequence ID" value="GAI55705.1"/>
    <property type="molecule type" value="Genomic_DNA"/>
</dbReference>
<proteinExistence type="predicted"/>
<feature type="non-terminal residue" evidence="2">
    <location>
        <position position="1"/>
    </location>
</feature>
<protein>
    <submittedName>
        <fullName evidence="2">Uncharacterized protein</fullName>
    </submittedName>
</protein>
<keyword evidence="1" id="KW-1133">Transmembrane helix</keyword>
<organism evidence="2">
    <name type="scientific">marine sediment metagenome</name>
    <dbReference type="NCBI Taxonomy" id="412755"/>
    <lineage>
        <taxon>unclassified sequences</taxon>
        <taxon>metagenomes</taxon>
        <taxon>ecological metagenomes</taxon>
    </lineage>
</organism>
<comment type="caution">
    <text evidence="2">The sequence shown here is derived from an EMBL/GenBank/DDBJ whole genome shotgun (WGS) entry which is preliminary data.</text>
</comment>
<keyword evidence="1" id="KW-0472">Membrane</keyword>